<evidence type="ECO:0000313" key="5">
    <source>
        <dbReference type="EMBL" id="ACD95034.1"/>
    </source>
</evidence>
<dbReference type="OrthoDB" id="9813903at2"/>
<name>B3E7Q2_TRIL1</name>
<dbReference type="SMART" id="SM00267">
    <property type="entry name" value="GGDEF"/>
    <property type="match status" value="1"/>
</dbReference>
<feature type="domain" description="Response regulatory" evidence="3">
    <location>
        <begin position="6"/>
        <end position="120"/>
    </location>
</feature>
<dbReference type="eggNOG" id="COG3706">
    <property type="taxonomic scope" value="Bacteria"/>
</dbReference>
<dbReference type="EMBL" id="CP001089">
    <property type="protein sequence ID" value="ACD95034.1"/>
    <property type="molecule type" value="Genomic_DNA"/>
</dbReference>
<proteinExistence type="predicted"/>
<organism evidence="5 6">
    <name type="scientific">Trichlorobacter lovleyi (strain ATCC BAA-1151 / DSM 17278 / SZ)</name>
    <name type="common">Geobacter lovleyi</name>
    <dbReference type="NCBI Taxonomy" id="398767"/>
    <lineage>
        <taxon>Bacteria</taxon>
        <taxon>Pseudomonadati</taxon>
        <taxon>Thermodesulfobacteriota</taxon>
        <taxon>Desulfuromonadia</taxon>
        <taxon>Geobacterales</taxon>
        <taxon>Geobacteraceae</taxon>
        <taxon>Trichlorobacter</taxon>
    </lineage>
</organism>
<dbReference type="Gene3D" id="3.30.70.270">
    <property type="match status" value="1"/>
</dbReference>
<evidence type="ECO:0000313" key="6">
    <source>
        <dbReference type="Proteomes" id="UP000002420"/>
    </source>
</evidence>
<dbReference type="InterPro" id="IPR001789">
    <property type="entry name" value="Sig_transdc_resp-reg_receiver"/>
</dbReference>
<gene>
    <name evidence="5" type="ordered locus">Glov_1313</name>
</gene>
<keyword evidence="6" id="KW-1185">Reference proteome</keyword>
<dbReference type="GO" id="GO:1902201">
    <property type="term" value="P:negative regulation of bacterial-type flagellum-dependent cell motility"/>
    <property type="evidence" value="ECO:0007669"/>
    <property type="project" value="TreeGrafter"/>
</dbReference>
<dbReference type="GO" id="GO:0043709">
    <property type="term" value="P:cell adhesion involved in single-species biofilm formation"/>
    <property type="evidence" value="ECO:0007669"/>
    <property type="project" value="TreeGrafter"/>
</dbReference>
<dbReference type="GO" id="GO:0052621">
    <property type="term" value="F:diguanylate cyclase activity"/>
    <property type="evidence" value="ECO:0007669"/>
    <property type="project" value="UniProtKB-EC"/>
</dbReference>
<feature type="modified residue" description="4-aspartylphosphate" evidence="2">
    <location>
        <position position="55"/>
    </location>
</feature>
<accession>B3E7Q2</accession>
<dbReference type="PROSITE" id="PS50110">
    <property type="entry name" value="RESPONSE_REGULATORY"/>
    <property type="match status" value="1"/>
</dbReference>
<dbReference type="RefSeq" id="WP_012469380.1">
    <property type="nucleotide sequence ID" value="NC_010814.1"/>
</dbReference>
<dbReference type="SUPFAM" id="SSF55073">
    <property type="entry name" value="Nucleotide cyclase"/>
    <property type="match status" value="1"/>
</dbReference>
<dbReference type="Proteomes" id="UP000002420">
    <property type="component" value="Chromosome"/>
</dbReference>
<dbReference type="PANTHER" id="PTHR45138:SF25">
    <property type="entry name" value="GGDEF DOMAIN PROTEIN"/>
    <property type="match status" value="1"/>
</dbReference>
<evidence type="ECO:0000259" key="4">
    <source>
        <dbReference type="PROSITE" id="PS50887"/>
    </source>
</evidence>
<dbReference type="PROSITE" id="PS50887">
    <property type="entry name" value="GGDEF"/>
    <property type="match status" value="1"/>
</dbReference>
<dbReference type="NCBIfam" id="TIGR00254">
    <property type="entry name" value="GGDEF"/>
    <property type="match status" value="1"/>
</dbReference>
<keyword evidence="2" id="KW-0597">Phosphoprotein</keyword>
<dbReference type="Gene3D" id="3.40.50.2300">
    <property type="match status" value="1"/>
</dbReference>
<dbReference type="HOGENOM" id="CLU_000445_11_7_7"/>
<dbReference type="SUPFAM" id="SSF52172">
    <property type="entry name" value="CheY-like"/>
    <property type="match status" value="1"/>
</dbReference>
<dbReference type="KEGG" id="glo:Glov_1313"/>
<dbReference type="InterPro" id="IPR043128">
    <property type="entry name" value="Rev_trsase/Diguanyl_cyclase"/>
</dbReference>
<dbReference type="STRING" id="398767.Glov_1313"/>
<dbReference type="InterPro" id="IPR011006">
    <property type="entry name" value="CheY-like_superfamily"/>
</dbReference>
<dbReference type="Pfam" id="PF00990">
    <property type="entry name" value="GGDEF"/>
    <property type="match status" value="1"/>
</dbReference>
<feature type="domain" description="GGDEF" evidence="4">
    <location>
        <begin position="151"/>
        <end position="301"/>
    </location>
</feature>
<dbReference type="InterPro" id="IPR050469">
    <property type="entry name" value="Diguanylate_Cyclase"/>
</dbReference>
<dbReference type="GO" id="GO:0005886">
    <property type="term" value="C:plasma membrane"/>
    <property type="evidence" value="ECO:0007669"/>
    <property type="project" value="TreeGrafter"/>
</dbReference>
<protein>
    <recommendedName>
        <fullName evidence="1">diguanylate cyclase</fullName>
        <ecNumber evidence="1">2.7.7.65</ecNumber>
    </recommendedName>
</protein>
<dbReference type="PANTHER" id="PTHR45138">
    <property type="entry name" value="REGULATORY COMPONENTS OF SENSORY TRANSDUCTION SYSTEM"/>
    <property type="match status" value="1"/>
</dbReference>
<evidence type="ECO:0000256" key="1">
    <source>
        <dbReference type="ARBA" id="ARBA00012528"/>
    </source>
</evidence>
<dbReference type="InterPro" id="IPR000160">
    <property type="entry name" value="GGDEF_dom"/>
</dbReference>
<dbReference type="InterPro" id="IPR029787">
    <property type="entry name" value="Nucleotide_cyclase"/>
</dbReference>
<evidence type="ECO:0000256" key="2">
    <source>
        <dbReference type="PROSITE-ProRule" id="PRU00169"/>
    </source>
</evidence>
<evidence type="ECO:0000259" key="3">
    <source>
        <dbReference type="PROSITE" id="PS50110"/>
    </source>
</evidence>
<reference evidence="5 6" key="1">
    <citation type="submission" date="2008-05" db="EMBL/GenBank/DDBJ databases">
        <title>Complete sequence of chromosome of Geobacter lovleyi SZ.</title>
        <authorList>
            <consortium name="US DOE Joint Genome Institute"/>
            <person name="Lucas S."/>
            <person name="Copeland A."/>
            <person name="Lapidus A."/>
            <person name="Glavina del Rio T."/>
            <person name="Dalin E."/>
            <person name="Tice H."/>
            <person name="Bruce D."/>
            <person name="Goodwin L."/>
            <person name="Pitluck S."/>
            <person name="Chertkov O."/>
            <person name="Meincke L."/>
            <person name="Brettin T."/>
            <person name="Detter J.C."/>
            <person name="Han C."/>
            <person name="Tapia R."/>
            <person name="Kuske C.R."/>
            <person name="Schmutz J."/>
            <person name="Larimer F."/>
            <person name="Land M."/>
            <person name="Hauser L."/>
            <person name="Kyrpides N."/>
            <person name="Mikhailova N."/>
            <person name="Sung Y."/>
            <person name="Fletcher K.E."/>
            <person name="Ritalahti K.M."/>
            <person name="Loeffler F.E."/>
            <person name="Richardson P."/>
        </authorList>
    </citation>
    <scope>NUCLEOTIDE SEQUENCE [LARGE SCALE GENOMIC DNA]</scope>
    <source>
        <strain evidence="6">ATCC BAA-1151 / DSM 17278 / SZ</strain>
    </source>
</reference>
<dbReference type="GO" id="GO:0000160">
    <property type="term" value="P:phosphorelay signal transduction system"/>
    <property type="evidence" value="ECO:0007669"/>
    <property type="project" value="InterPro"/>
</dbReference>
<sequence>MPQQSRIALISSQMQLSSLLQLRLQSKGYQVMVVEKTAAALGAFYSDPPDLIIVDFSSPCVGCHDMLCMVRSDSFFSPIPIIGIFPMGTEQESWDDFPLDDFVTTPVNFAELVSRITLSLSRIKRIFDNNPLTRLPGNTSIHRAIEESLGLPLAVCYVDINHFKPYNDVFGFSHGDEVIRMLARIMANAVRESGGGFCGHVGGDDFVFIVPRERAEPVCSTIISHFDQIVQTLFDEDIKQQGYYLALNRKGEKEQMPILGISIAVVPMDSTAITHAARVSEVAAELKKLAKGKTGSCFVVDRRSGSPESDQL</sequence>
<dbReference type="EC" id="2.7.7.65" evidence="1"/>
<dbReference type="AlphaFoldDB" id="B3E7Q2"/>